<keyword evidence="5" id="KW-0186">Copper</keyword>
<evidence type="ECO:0000313" key="9">
    <source>
        <dbReference type="Proteomes" id="UP000015105"/>
    </source>
</evidence>
<dbReference type="InterPro" id="IPR008972">
    <property type="entry name" value="Cupredoxin"/>
</dbReference>
<dbReference type="GO" id="GO:0016036">
    <property type="term" value="P:cellular response to phosphate starvation"/>
    <property type="evidence" value="ECO:0007669"/>
    <property type="project" value="InterPro"/>
</dbReference>
<evidence type="ECO:0000256" key="2">
    <source>
        <dbReference type="ARBA" id="ARBA00022723"/>
    </source>
</evidence>
<dbReference type="PANTHER" id="PTHR48461">
    <property type="entry name" value="MULTICOPPER OXIDASE LPR1-LIKE"/>
    <property type="match status" value="1"/>
</dbReference>
<evidence type="ECO:0000256" key="3">
    <source>
        <dbReference type="ARBA" id="ARBA00022729"/>
    </source>
</evidence>
<keyword evidence="9" id="KW-1185">Reference proteome</keyword>
<organism evidence="8 9">
    <name type="scientific">Aegilops tauschii subsp. strangulata</name>
    <name type="common">Goatgrass</name>
    <dbReference type="NCBI Taxonomy" id="200361"/>
    <lineage>
        <taxon>Eukaryota</taxon>
        <taxon>Viridiplantae</taxon>
        <taxon>Streptophyta</taxon>
        <taxon>Embryophyta</taxon>
        <taxon>Tracheophyta</taxon>
        <taxon>Spermatophyta</taxon>
        <taxon>Magnoliopsida</taxon>
        <taxon>Liliopsida</taxon>
        <taxon>Poales</taxon>
        <taxon>Poaceae</taxon>
        <taxon>BOP clade</taxon>
        <taxon>Pooideae</taxon>
        <taxon>Triticodae</taxon>
        <taxon>Triticeae</taxon>
        <taxon>Triticinae</taxon>
        <taxon>Aegilops</taxon>
    </lineage>
</organism>
<evidence type="ECO:0000313" key="8">
    <source>
        <dbReference type="EnsemblPlants" id="AET3Gv20064300.2"/>
    </source>
</evidence>
<dbReference type="GO" id="GO:0016491">
    <property type="term" value="F:oxidoreductase activity"/>
    <property type="evidence" value="ECO:0007669"/>
    <property type="project" value="UniProtKB-KW"/>
</dbReference>
<keyword evidence="6" id="KW-0325">Glycoprotein</keyword>
<dbReference type="Proteomes" id="UP000015105">
    <property type="component" value="Chromosome 3D"/>
</dbReference>
<keyword evidence="3" id="KW-0732">Signal</keyword>
<keyword evidence="4" id="KW-0560">Oxidoreductase</keyword>
<evidence type="ECO:0000256" key="4">
    <source>
        <dbReference type="ARBA" id="ARBA00023002"/>
    </source>
</evidence>
<accession>A0A453DSK8</accession>
<dbReference type="EnsemblPlants" id="AET3Gv20064300.2">
    <property type="protein sequence ID" value="AET3Gv20064300.2"/>
    <property type="gene ID" value="AET3Gv20064300"/>
</dbReference>
<proteinExistence type="predicted"/>
<reference evidence="8" key="5">
    <citation type="journal article" date="2021" name="G3 (Bethesda)">
        <title>Aegilops tauschii genome assembly Aet v5.0 features greater sequence contiguity and improved annotation.</title>
        <authorList>
            <person name="Wang L."/>
            <person name="Zhu T."/>
            <person name="Rodriguez J.C."/>
            <person name="Deal K.R."/>
            <person name="Dubcovsky J."/>
            <person name="McGuire P.E."/>
            <person name="Lux T."/>
            <person name="Spannagl M."/>
            <person name="Mayer K.F.X."/>
            <person name="Baldrich P."/>
            <person name="Meyers B.C."/>
            <person name="Huo N."/>
            <person name="Gu Y.Q."/>
            <person name="Zhou H."/>
            <person name="Devos K.M."/>
            <person name="Bennetzen J.L."/>
            <person name="Unver T."/>
            <person name="Budak H."/>
            <person name="Gulick P.J."/>
            <person name="Galiba G."/>
            <person name="Kalapos B."/>
            <person name="Nelson D.R."/>
            <person name="Li P."/>
            <person name="You F.M."/>
            <person name="Luo M.C."/>
            <person name="Dvorak J."/>
        </authorList>
    </citation>
    <scope>NUCLEOTIDE SEQUENCE [LARGE SCALE GENOMIC DNA]</scope>
    <source>
        <strain evidence="8">cv. AL8/78</strain>
    </source>
</reference>
<keyword evidence="2" id="KW-0479">Metal-binding</keyword>
<dbReference type="Gramene" id="AET3Gv20064300.2">
    <property type="protein sequence ID" value="AET3Gv20064300.2"/>
    <property type="gene ID" value="AET3Gv20064300"/>
</dbReference>
<dbReference type="GO" id="GO:0046872">
    <property type="term" value="F:metal ion binding"/>
    <property type="evidence" value="ECO:0007669"/>
    <property type="project" value="UniProtKB-KW"/>
</dbReference>
<reference evidence="9" key="1">
    <citation type="journal article" date="2014" name="Science">
        <title>Ancient hybridizations among the ancestral genomes of bread wheat.</title>
        <authorList>
            <consortium name="International Wheat Genome Sequencing Consortium,"/>
            <person name="Marcussen T."/>
            <person name="Sandve S.R."/>
            <person name="Heier L."/>
            <person name="Spannagl M."/>
            <person name="Pfeifer M."/>
            <person name="Jakobsen K.S."/>
            <person name="Wulff B.B."/>
            <person name="Steuernagel B."/>
            <person name="Mayer K.F."/>
            <person name="Olsen O.A."/>
        </authorList>
    </citation>
    <scope>NUCLEOTIDE SEQUENCE [LARGE SCALE GENOMIC DNA]</scope>
    <source>
        <strain evidence="9">cv. AL8/78</strain>
    </source>
</reference>
<sequence>MDAGRLEKFVDELPDMPLLRGYGVGEGGNLVAGELAVGMYDTTWKFHRDLPATRVFAYGASRETATHTPLHICK</sequence>
<dbReference type="AlphaFoldDB" id="A0A453DSK8"/>
<dbReference type="PANTHER" id="PTHR48461:SF1">
    <property type="entry name" value="MULTICOPPER OXIDASE LPR1-LIKE"/>
    <property type="match status" value="1"/>
</dbReference>
<protein>
    <submittedName>
        <fullName evidence="8">Uncharacterized protein</fullName>
    </submittedName>
</protein>
<evidence type="ECO:0000256" key="6">
    <source>
        <dbReference type="ARBA" id="ARBA00023180"/>
    </source>
</evidence>
<dbReference type="InterPro" id="IPR052152">
    <property type="entry name" value="LPR1/LPR2"/>
</dbReference>
<name>A0A453DSK8_AEGTS</name>
<reference evidence="9" key="2">
    <citation type="journal article" date="2017" name="Nat. Plants">
        <title>The Aegilops tauschii genome reveals multiple impacts of transposons.</title>
        <authorList>
            <person name="Zhao G."/>
            <person name="Zou C."/>
            <person name="Li K."/>
            <person name="Wang K."/>
            <person name="Li T."/>
            <person name="Gao L."/>
            <person name="Zhang X."/>
            <person name="Wang H."/>
            <person name="Yang Z."/>
            <person name="Liu X."/>
            <person name="Jiang W."/>
            <person name="Mao L."/>
            <person name="Kong X."/>
            <person name="Jiao Y."/>
            <person name="Jia J."/>
        </authorList>
    </citation>
    <scope>NUCLEOTIDE SEQUENCE [LARGE SCALE GENOMIC DNA]</scope>
    <source>
        <strain evidence="9">cv. AL8/78</strain>
    </source>
</reference>
<comment type="function">
    <text evidence="7">Multicopper oxidase that may play a role in the maintenance of inorganic phosphate homeostasis.</text>
</comment>
<reference evidence="8" key="3">
    <citation type="journal article" date="2017" name="Nature">
        <title>Genome sequence of the progenitor of the wheat D genome Aegilops tauschii.</title>
        <authorList>
            <person name="Luo M.C."/>
            <person name="Gu Y.Q."/>
            <person name="Puiu D."/>
            <person name="Wang H."/>
            <person name="Twardziok S.O."/>
            <person name="Deal K.R."/>
            <person name="Huo N."/>
            <person name="Zhu T."/>
            <person name="Wang L."/>
            <person name="Wang Y."/>
            <person name="McGuire P.E."/>
            <person name="Liu S."/>
            <person name="Long H."/>
            <person name="Ramasamy R.K."/>
            <person name="Rodriguez J.C."/>
            <person name="Van S.L."/>
            <person name="Yuan L."/>
            <person name="Wang Z."/>
            <person name="Xia Z."/>
            <person name="Xiao L."/>
            <person name="Anderson O.D."/>
            <person name="Ouyang S."/>
            <person name="Liang Y."/>
            <person name="Zimin A.V."/>
            <person name="Pertea G."/>
            <person name="Qi P."/>
            <person name="Bennetzen J.L."/>
            <person name="Dai X."/>
            <person name="Dawson M.W."/>
            <person name="Muller H.G."/>
            <person name="Kugler K."/>
            <person name="Rivarola-Duarte L."/>
            <person name="Spannagl M."/>
            <person name="Mayer K.F.X."/>
            <person name="Lu F.H."/>
            <person name="Bevan M.W."/>
            <person name="Leroy P."/>
            <person name="Li P."/>
            <person name="You F.M."/>
            <person name="Sun Q."/>
            <person name="Liu Z."/>
            <person name="Lyons E."/>
            <person name="Wicker T."/>
            <person name="Salzberg S.L."/>
            <person name="Devos K.M."/>
            <person name="Dvorak J."/>
        </authorList>
    </citation>
    <scope>NUCLEOTIDE SEQUENCE [LARGE SCALE GENOMIC DNA]</scope>
    <source>
        <strain evidence="8">cv. AL8/78</strain>
    </source>
</reference>
<comment type="cofactor">
    <cofactor evidence="1">
        <name>Cu cation</name>
        <dbReference type="ChEBI" id="CHEBI:23378"/>
    </cofactor>
</comment>
<dbReference type="Gene3D" id="2.60.40.420">
    <property type="entry name" value="Cupredoxins - blue copper proteins"/>
    <property type="match status" value="1"/>
</dbReference>
<evidence type="ECO:0000256" key="1">
    <source>
        <dbReference type="ARBA" id="ARBA00001935"/>
    </source>
</evidence>
<evidence type="ECO:0000256" key="7">
    <source>
        <dbReference type="ARBA" id="ARBA00037077"/>
    </source>
</evidence>
<evidence type="ECO:0000256" key="5">
    <source>
        <dbReference type="ARBA" id="ARBA00023008"/>
    </source>
</evidence>
<reference evidence="8" key="4">
    <citation type="submission" date="2019-03" db="UniProtKB">
        <authorList>
            <consortium name="EnsemblPlants"/>
        </authorList>
    </citation>
    <scope>IDENTIFICATION</scope>
</reference>